<dbReference type="WBParaSite" id="PSU_v2.g18536.t1">
    <property type="protein sequence ID" value="PSU_v2.g18536.t1"/>
    <property type="gene ID" value="PSU_v2.g18536"/>
</dbReference>
<protein>
    <submittedName>
        <fullName evidence="3">Uncharacterized protein</fullName>
    </submittedName>
</protein>
<reference evidence="3" key="1">
    <citation type="submission" date="2022-11" db="UniProtKB">
        <authorList>
            <consortium name="WormBaseParasite"/>
        </authorList>
    </citation>
    <scope>IDENTIFICATION</scope>
</reference>
<sequence>MLRYLSLWIFAATAIGLTISAKVPICNGLRYSGALIKCGTEKAFYSYGFDLSVSINPKNSTFPNQLRITNFESWSIDPLSIYHAAPLIFPFNQISNQCSSINGTCLLDFPNGATQMLYPLMVNGTIVNYGSNAIIFINNGNIFDGYYGGLLDPIAGKRLGWDDPYCPVKHQQSAICTNFYYIHVPEENYGSCMNFKSVTKITDSARNTTVSLNAEYLVTLTGFNVTVTNFTSSIPGSSYIYGPNIHYWQGAGGNTTNPAQSFPLQFGGQNYQIEWTLDANLPGYYGYGKVITGELIRRNGIFYKDDSIPYTVSDPCFKLTYAIPYYNNVTVETEFCCTLFASN</sequence>
<keyword evidence="2" id="KW-1185">Reference proteome</keyword>
<organism evidence="2 3">
    <name type="scientific">Panagrolaimus superbus</name>
    <dbReference type="NCBI Taxonomy" id="310955"/>
    <lineage>
        <taxon>Eukaryota</taxon>
        <taxon>Metazoa</taxon>
        <taxon>Ecdysozoa</taxon>
        <taxon>Nematoda</taxon>
        <taxon>Chromadorea</taxon>
        <taxon>Rhabditida</taxon>
        <taxon>Tylenchina</taxon>
        <taxon>Panagrolaimomorpha</taxon>
        <taxon>Panagrolaimoidea</taxon>
        <taxon>Panagrolaimidae</taxon>
        <taxon>Panagrolaimus</taxon>
    </lineage>
</organism>
<keyword evidence="1" id="KW-0732">Signal</keyword>
<feature type="chain" id="PRO_5037448019" evidence="1">
    <location>
        <begin position="21"/>
        <end position="343"/>
    </location>
</feature>
<dbReference type="Proteomes" id="UP000887577">
    <property type="component" value="Unplaced"/>
</dbReference>
<name>A0A914YE58_9BILA</name>
<evidence type="ECO:0000256" key="1">
    <source>
        <dbReference type="SAM" id="SignalP"/>
    </source>
</evidence>
<accession>A0A914YE58</accession>
<evidence type="ECO:0000313" key="2">
    <source>
        <dbReference type="Proteomes" id="UP000887577"/>
    </source>
</evidence>
<feature type="signal peptide" evidence="1">
    <location>
        <begin position="1"/>
        <end position="20"/>
    </location>
</feature>
<evidence type="ECO:0000313" key="3">
    <source>
        <dbReference type="WBParaSite" id="PSU_v2.g18536.t1"/>
    </source>
</evidence>
<proteinExistence type="predicted"/>
<dbReference type="AlphaFoldDB" id="A0A914YE58"/>